<organism evidence="9 10">
    <name type="scientific">Lentinula boryana</name>
    <dbReference type="NCBI Taxonomy" id="40481"/>
    <lineage>
        <taxon>Eukaryota</taxon>
        <taxon>Fungi</taxon>
        <taxon>Dikarya</taxon>
        <taxon>Basidiomycota</taxon>
        <taxon>Agaricomycotina</taxon>
        <taxon>Agaricomycetes</taxon>
        <taxon>Agaricomycetidae</taxon>
        <taxon>Agaricales</taxon>
        <taxon>Marasmiineae</taxon>
        <taxon>Omphalotaceae</taxon>
        <taxon>Lentinula</taxon>
    </lineage>
</organism>
<dbReference type="Pfam" id="PF06391">
    <property type="entry name" value="MAT1"/>
    <property type="match status" value="1"/>
</dbReference>
<dbReference type="NCBIfam" id="TIGR00570">
    <property type="entry name" value="cdk7"/>
    <property type="match status" value="1"/>
</dbReference>
<dbReference type="EMBL" id="MU790873">
    <property type="protein sequence ID" value="KAJ3992299.1"/>
    <property type="molecule type" value="Genomic_DNA"/>
</dbReference>
<evidence type="ECO:0000313" key="9">
    <source>
        <dbReference type="EMBL" id="KAJ3992299.1"/>
    </source>
</evidence>
<keyword evidence="10" id="KW-1185">Reference proteome</keyword>
<reference evidence="9" key="1">
    <citation type="submission" date="2022-08" db="EMBL/GenBank/DDBJ databases">
        <authorList>
            <consortium name="DOE Joint Genome Institute"/>
            <person name="Min B."/>
            <person name="Riley R."/>
            <person name="Sierra-Patev S."/>
            <person name="Naranjo-Ortiz M."/>
            <person name="Looney B."/>
            <person name="Konkel Z."/>
            <person name="Slot J.C."/>
            <person name="Sakamoto Y."/>
            <person name="Steenwyk J.L."/>
            <person name="Rokas A."/>
            <person name="Carro J."/>
            <person name="Camarero S."/>
            <person name="Ferreira P."/>
            <person name="Molpeceres G."/>
            <person name="Ruiz-Duenas F.J."/>
            <person name="Serrano A."/>
            <person name="Henrissat B."/>
            <person name="Drula E."/>
            <person name="Hughes K.W."/>
            <person name="Mata J.L."/>
            <person name="Ishikawa N.K."/>
            <person name="Vargas-Isla R."/>
            <person name="Ushijima S."/>
            <person name="Smith C.A."/>
            <person name="Ahrendt S."/>
            <person name="Andreopoulos W."/>
            <person name="He G."/>
            <person name="Labutti K."/>
            <person name="Lipzen A."/>
            <person name="Ng V."/>
            <person name="Sandor L."/>
            <person name="Barry K."/>
            <person name="Martinez A.T."/>
            <person name="Xiao Y."/>
            <person name="Gibbons J.G."/>
            <person name="Terashima K."/>
            <person name="Hibbett D.S."/>
            <person name="Grigoriev I.V."/>
        </authorList>
    </citation>
    <scope>NUCLEOTIDE SEQUENCE</scope>
    <source>
        <strain evidence="9">TFB10827</strain>
    </source>
</reference>
<feature type="compositionally biased region" description="Basic and acidic residues" evidence="7">
    <location>
        <begin position="235"/>
        <end position="252"/>
    </location>
</feature>
<keyword evidence="9" id="KW-0808">Transferase</keyword>
<dbReference type="InterPro" id="IPR015877">
    <property type="entry name" value="MAT1_centre"/>
</dbReference>
<evidence type="ECO:0000256" key="2">
    <source>
        <dbReference type="ARBA" id="ARBA00022257"/>
    </source>
</evidence>
<evidence type="ECO:0000256" key="5">
    <source>
        <dbReference type="ARBA" id="ARBA00033277"/>
    </source>
</evidence>
<dbReference type="InterPro" id="IPR013083">
    <property type="entry name" value="Znf_RING/FYVE/PHD"/>
</dbReference>
<evidence type="ECO:0000256" key="3">
    <source>
        <dbReference type="ARBA" id="ARBA00023242"/>
    </source>
</evidence>
<evidence type="ECO:0000256" key="6">
    <source>
        <dbReference type="PROSITE-ProRule" id="PRU00175"/>
    </source>
</evidence>
<evidence type="ECO:0000259" key="8">
    <source>
        <dbReference type="PROSITE" id="PS50089"/>
    </source>
</evidence>
<sequence length="398" mass="44665">MATKSNYGWLQGRTVRKGGHASSNSHTRSSTPQVQSTSTTIFGGGIKDPSGRTSEYFSMDDQCPVCKSDRYLNPKLRLLVSSCYHKMHVHFSVSPCESCIDRLFTLGPASCPNCDKILRKLAFSPQTFEDLGVEKEVAVRRRIAKEFNKRLEDFDDLRSYNDYLEEVEDIAFNLINNIDIPATEERIAAYKAANAALTTLNLQREEAEALALKEQEDLERREREARAAQLAQQEQQEREERQREERELIDKLETSQKDAHKIVAKSRIAAAKRSSARAASSSANSSLLGMSFGMDYAKLLKTRTTKVNNVPDEPHVPFLDDYYAYDDLYTVRAEGYDDIISEAVRRDREGIMRAGGYKVEEAWNRALLTAVAGLDAAPLSGLDEPNSLGDVDVVMESV</sequence>
<dbReference type="PANTHER" id="PTHR12683">
    <property type="entry name" value="CDK-ACTIVATING KINASE ASSEMBLY FACTOR MAT1"/>
    <property type="match status" value="1"/>
</dbReference>
<keyword evidence="3" id="KW-0539">Nucleus</keyword>
<dbReference type="Pfam" id="PF17121">
    <property type="entry name" value="zf-C3HC4_5"/>
    <property type="match status" value="1"/>
</dbReference>
<keyword evidence="6" id="KW-0862">Zinc</keyword>
<dbReference type="InterPro" id="IPR004575">
    <property type="entry name" value="MAT1/Tfb3"/>
</dbReference>
<name>A0ABQ8Q1E7_9AGAR</name>
<feature type="region of interest" description="Disordered" evidence="7">
    <location>
        <begin position="223"/>
        <end position="252"/>
    </location>
</feature>
<dbReference type="Gene3D" id="3.30.40.10">
    <property type="entry name" value="Zinc/RING finger domain, C3HC4 (zinc finger)"/>
    <property type="match status" value="1"/>
</dbReference>
<evidence type="ECO:0000256" key="4">
    <source>
        <dbReference type="ARBA" id="ARBA00029873"/>
    </source>
</evidence>
<dbReference type="Proteomes" id="UP001163828">
    <property type="component" value="Unassembled WGS sequence"/>
</dbReference>
<evidence type="ECO:0000256" key="1">
    <source>
        <dbReference type="ARBA" id="ARBA00004123"/>
    </source>
</evidence>
<proteinExistence type="predicted"/>
<accession>A0ABQ8Q1E7</accession>
<feature type="domain" description="RING-type" evidence="8">
    <location>
        <begin position="63"/>
        <end position="115"/>
    </location>
</feature>
<gene>
    <name evidence="9" type="ORF">F5050DRAFT_1679964</name>
</gene>
<evidence type="ECO:0000313" key="10">
    <source>
        <dbReference type="Proteomes" id="UP001163828"/>
    </source>
</evidence>
<evidence type="ECO:0000256" key="7">
    <source>
        <dbReference type="SAM" id="MobiDB-lite"/>
    </source>
</evidence>
<dbReference type="SUPFAM" id="SSF57850">
    <property type="entry name" value="RING/U-box"/>
    <property type="match status" value="1"/>
</dbReference>
<keyword evidence="6" id="KW-0863">Zinc-finger</keyword>
<dbReference type="PROSITE" id="PS50089">
    <property type="entry name" value="ZF_RING_2"/>
    <property type="match status" value="1"/>
</dbReference>
<dbReference type="CDD" id="cd16573">
    <property type="entry name" value="RING-HC_TFB3-like"/>
    <property type="match status" value="1"/>
</dbReference>
<comment type="subcellular location">
    <subcellularLocation>
        <location evidence="1">Nucleus</location>
    </subcellularLocation>
</comment>
<protein>
    <recommendedName>
        <fullName evidence="2">RNA polymerase II transcription factor B subunit 3</fullName>
    </recommendedName>
    <alternativeName>
        <fullName evidence="5">RNA polymerase II transcription factor B 38 kDa subunit</fullName>
    </alternativeName>
    <alternativeName>
        <fullName evidence="4">RNA polymerase II transcription factor B p38 subunit</fullName>
    </alternativeName>
</protein>
<feature type="region of interest" description="Disordered" evidence="7">
    <location>
        <begin position="15"/>
        <end position="47"/>
    </location>
</feature>
<dbReference type="PANTHER" id="PTHR12683:SF13">
    <property type="entry name" value="CDK-ACTIVATING KINASE ASSEMBLY FACTOR MAT1"/>
    <property type="match status" value="1"/>
</dbReference>
<dbReference type="InterPro" id="IPR001841">
    <property type="entry name" value="Znf_RING"/>
</dbReference>
<dbReference type="GO" id="GO:0016301">
    <property type="term" value="F:kinase activity"/>
    <property type="evidence" value="ECO:0007669"/>
    <property type="project" value="UniProtKB-KW"/>
</dbReference>
<comment type="caution">
    <text evidence="9">The sequence shown here is derived from an EMBL/GenBank/DDBJ whole genome shotgun (WGS) entry which is preliminary data.</text>
</comment>
<feature type="compositionally biased region" description="Low complexity" evidence="7">
    <location>
        <begin position="27"/>
        <end position="40"/>
    </location>
</feature>
<keyword evidence="9" id="KW-0418">Kinase</keyword>
<keyword evidence="6" id="KW-0479">Metal-binding</keyword>